<dbReference type="EMBL" id="KN833688">
    <property type="protein sequence ID" value="KIK29835.1"/>
    <property type="molecule type" value="Genomic_DNA"/>
</dbReference>
<reference evidence="2" key="2">
    <citation type="submission" date="2015-01" db="EMBL/GenBank/DDBJ databases">
        <title>Evolutionary Origins and Diversification of the Mycorrhizal Mutualists.</title>
        <authorList>
            <consortium name="DOE Joint Genome Institute"/>
            <consortium name="Mycorrhizal Genomics Consortium"/>
            <person name="Kohler A."/>
            <person name="Kuo A."/>
            <person name="Nagy L.G."/>
            <person name="Floudas D."/>
            <person name="Copeland A."/>
            <person name="Barry K.W."/>
            <person name="Cichocki N."/>
            <person name="Veneault-Fourrey C."/>
            <person name="LaButti K."/>
            <person name="Lindquist E.A."/>
            <person name="Lipzen A."/>
            <person name="Lundell T."/>
            <person name="Morin E."/>
            <person name="Murat C."/>
            <person name="Riley R."/>
            <person name="Ohm R."/>
            <person name="Sun H."/>
            <person name="Tunlid A."/>
            <person name="Henrissat B."/>
            <person name="Grigoriev I.V."/>
            <person name="Hibbett D.S."/>
            <person name="Martin F."/>
        </authorList>
    </citation>
    <scope>NUCLEOTIDE SEQUENCE [LARGE SCALE GENOMIC DNA]</scope>
    <source>
        <strain evidence="2">441</strain>
    </source>
</reference>
<organism evidence="1 2">
    <name type="scientific">Pisolithus microcarpus 441</name>
    <dbReference type="NCBI Taxonomy" id="765257"/>
    <lineage>
        <taxon>Eukaryota</taxon>
        <taxon>Fungi</taxon>
        <taxon>Dikarya</taxon>
        <taxon>Basidiomycota</taxon>
        <taxon>Agaricomycotina</taxon>
        <taxon>Agaricomycetes</taxon>
        <taxon>Agaricomycetidae</taxon>
        <taxon>Boletales</taxon>
        <taxon>Sclerodermatineae</taxon>
        <taxon>Pisolithaceae</taxon>
        <taxon>Pisolithus</taxon>
    </lineage>
</organism>
<dbReference type="HOGENOM" id="CLU_1441580_0_0_1"/>
<protein>
    <submittedName>
        <fullName evidence="1">Uncharacterized protein</fullName>
    </submittedName>
</protein>
<reference evidence="1 2" key="1">
    <citation type="submission" date="2014-04" db="EMBL/GenBank/DDBJ databases">
        <authorList>
            <consortium name="DOE Joint Genome Institute"/>
            <person name="Kuo A."/>
            <person name="Kohler A."/>
            <person name="Costa M.D."/>
            <person name="Nagy L.G."/>
            <person name="Floudas D."/>
            <person name="Copeland A."/>
            <person name="Barry K.W."/>
            <person name="Cichocki N."/>
            <person name="Veneault-Fourrey C."/>
            <person name="LaButti K."/>
            <person name="Lindquist E.A."/>
            <person name="Lipzen A."/>
            <person name="Lundell T."/>
            <person name="Morin E."/>
            <person name="Murat C."/>
            <person name="Sun H."/>
            <person name="Tunlid A."/>
            <person name="Henrissat B."/>
            <person name="Grigoriev I.V."/>
            <person name="Hibbett D.S."/>
            <person name="Martin F."/>
            <person name="Nordberg H.P."/>
            <person name="Cantor M.N."/>
            <person name="Hua S.X."/>
        </authorList>
    </citation>
    <scope>NUCLEOTIDE SEQUENCE [LARGE SCALE GENOMIC DNA]</scope>
    <source>
        <strain evidence="1 2">441</strain>
    </source>
</reference>
<evidence type="ECO:0000313" key="1">
    <source>
        <dbReference type="EMBL" id="KIK29835.1"/>
    </source>
</evidence>
<dbReference type="AlphaFoldDB" id="A0A0C9YXH5"/>
<name>A0A0C9YXH5_9AGAM</name>
<evidence type="ECO:0000313" key="2">
    <source>
        <dbReference type="Proteomes" id="UP000054018"/>
    </source>
</evidence>
<proteinExistence type="predicted"/>
<keyword evidence="2" id="KW-1185">Reference proteome</keyword>
<gene>
    <name evidence="1" type="ORF">PISMIDRAFT_443197</name>
</gene>
<accession>A0A0C9YXH5</accession>
<dbReference type="Proteomes" id="UP000054018">
    <property type="component" value="Unassembled WGS sequence"/>
</dbReference>
<sequence>MATRTMWIQSLPPCVPYPRDISASCLTLRRFISRRKARFIFFIHHGNCDPKHSSQHRIISARGARKILLDTFYLPPSRSNSHITKIAPNNITHPTSNWQSIKGLILFMLISHLSKRTLLLRYLIYFWASNPTPFVAGRRICFSPGAREAEERFPPVCVSVSFIRIFRPIIAWTLLHNQITALFHRRMY</sequence>